<evidence type="ECO:0000256" key="5">
    <source>
        <dbReference type="ARBA" id="ARBA00022759"/>
    </source>
</evidence>
<comment type="cofactor">
    <cofactor evidence="13">
        <name>Mg(2+)</name>
        <dbReference type="ChEBI" id="CHEBI:18420"/>
    </cofactor>
    <text evidence="13">Binds 2 Mg(2+) ion per subunit.</text>
</comment>
<evidence type="ECO:0000313" key="16">
    <source>
        <dbReference type="Proteomes" id="UP000178085"/>
    </source>
</evidence>
<keyword evidence="6 13" id="KW-0227">DNA damage</keyword>
<keyword evidence="8 13" id="KW-0460">Magnesium</keyword>
<dbReference type="InterPro" id="IPR036397">
    <property type="entry name" value="RNaseH_sf"/>
</dbReference>
<feature type="binding site" evidence="13">
    <location>
        <position position="7"/>
    </location>
    <ligand>
        <name>Mg(2+)</name>
        <dbReference type="ChEBI" id="CHEBI:18420"/>
        <label>1</label>
    </ligand>
</feature>
<dbReference type="GO" id="GO:0008821">
    <property type="term" value="F:crossover junction DNA endonuclease activity"/>
    <property type="evidence" value="ECO:0007669"/>
    <property type="project" value="UniProtKB-UniRule"/>
</dbReference>
<keyword evidence="5 13" id="KW-0255">Endonuclease</keyword>
<dbReference type="PRINTS" id="PR00696">
    <property type="entry name" value="RSOLVASERUVC"/>
</dbReference>
<dbReference type="GO" id="GO:0006281">
    <property type="term" value="P:DNA repair"/>
    <property type="evidence" value="ECO:0007669"/>
    <property type="project" value="UniProtKB-UniRule"/>
</dbReference>
<evidence type="ECO:0000256" key="6">
    <source>
        <dbReference type="ARBA" id="ARBA00022763"/>
    </source>
</evidence>
<keyword evidence="7 13" id="KW-0378">Hydrolase</keyword>
<dbReference type="PANTHER" id="PTHR30194:SF3">
    <property type="entry name" value="CROSSOVER JUNCTION ENDODEOXYRIBONUCLEASE RUVC"/>
    <property type="match status" value="1"/>
</dbReference>
<dbReference type="EMBL" id="METD01000001">
    <property type="protein sequence ID" value="OGB73874.1"/>
    <property type="molecule type" value="Genomic_DNA"/>
</dbReference>
<dbReference type="NCBIfam" id="TIGR00228">
    <property type="entry name" value="ruvC"/>
    <property type="match status" value="1"/>
</dbReference>
<comment type="function">
    <text evidence="13">The RuvA-RuvB-RuvC complex processes Holliday junction (HJ) DNA during genetic recombination and DNA repair. Endonuclease that resolves HJ intermediates. Cleaves cruciform DNA by making single-stranded nicks across the HJ at symmetrical positions within the homologous arms, yielding a 5'-phosphate and a 3'-hydroxyl group; requires a central core of homology in the junction. The consensus cleavage sequence is 5'-(A/T)TT(C/G)-3'. Cleavage occurs on the 3'-side of the TT dinucleotide at the point of strand exchange. HJ branch migration catalyzed by RuvA-RuvB allows RuvC to scan DNA until it finds its consensus sequence, where it cleaves and resolves the cruciform DNA.</text>
</comment>
<evidence type="ECO:0000256" key="2">
    <source>
        <dbReference type="ARBA" id="ARBA00022490"/>
    </source>
</evidence>
<keyword evidence="11 13" id="KW-0234">DNA repair</keyword>
<sequence>MIILGLDPGTATTGYGVVVHDGVSAHYIAHGCIVTAKTELPARRLHEIAKQLGVILRQYQPDLVAVEELFFMRNVTTAMSVSQARGVLLQTAAAAKLPVYSYTPLQVKQAIVGYGRADKSQVQKMVKMILGLPSIPKPDDAADALAIAITCAHSYTLEQTLK</sequence>
<evidence type="ECO:0000256" key="14">
    <source>
        <dbReference type="NCBIfam" id="TIGR00228"/>
    </source>
</evidence>
<accession>A0A1F4NQY2</accession>
<dbReference type="PROSITE" id="PS01321">
    <property type="entry name" value="RUVC"/>
    <property type="match status" value="1"/>
</dbReference>
<evidence type="ECO:0000256" key="3">
    <source>
        <dbReference type="ARBA" id="ARBA00022722"/>
    </source>
</evidence>
<evidence type="ECO:0000256" key="7">
    <source>
        <dbReference type="ARBA" id="ARBA00022801"/>
    </source>
</evidence>
<evidence type="ECO:0000256" key="8">
    <source>
        <dbReference type="ARBA" id="ARBA00022842"/>
    </source>
</evidence>
<name>A0A1F4NQY2_UNCK3</name>
<evidence type="ECO:0000256" key="10">
    <source>
        <dbReference type="ARBA" id="ARBA00023172"/>
    </source>
</evidence>
<evidence type="ECO:0000256" key="1">
    <source>
        <dbReference type="ARBA" id="ARBA00009518"/>
    </source>
</evidence>
<dbReference type="HAMAP" id="MF_00034">
    <property type="entry name" value="RuvC"/>
    <property type="match status" value="1"/>
</dbReference>
<dbReference type="InterPro" id="IPR012337">
    <property type="entry name" value="RNaseH-like_sf"/>
</dbReference>
<dbReference type="AlphaFoldDB" id="A0A1F4NQY2"/>
<dbReference type="FunFam" id="3.30.420.10:FF:000002">
    <property type="entry name" value="Crossover junction endodeoxyribonuclease RuvC"/>
    <property type="match status" value="1"/>
</dbReference>
<feature type="active site" evidence="13">
    <location>
        <position position="140"/>
    </location>
</feature>
<dbReference type="EC" id="3.1.21.10" evidence="13 14"/>
<protein>
    <recommendedName>
        <fullName evidence="13 14">Crossover junction endodeoxyribonuclease RuvC</fullName>
        <ecNumber evidence="13 14">3.1.21.10</ecNumber>
    </recommendedName>
    <alternativeName>
        <fullName evidence="13">Holliday junction nuclease RuvC</fullName>
    </alternativeName>
    <alternativeName>
        <fullName evidence="13">Holliday junction resolvase RuvC</fullName>
    </alternativeName>
</protein>
<dbReference type="CDD" id="cd16962">
    <property type="entry name" value="RuvC"/>
    <property type="match status" value="1"/>
</dbReference>
<comment type="similarity">
    <text evidence="1 13">Belongs to the RuvC family.</text>
</comment>
<comment type="catalytic activity">
    <reaction evidence="12 13">
        <text>Endonucleolytic cleavage at a junction such as a reciprocal single-stranded crossover between two homologous DNA duplexes (Holliday junction).</text>
        <dbReference type="EC" id="3.1.21.10"/>
    </reaction>
</comment>
<comment type="subcellular location">
    <subcellularLocation>
        <location evidence="13">Cytoplasm</location>
    </subcellularLocation>
</comment>
<evidence type="ECO:0000256" key="9">
    <source>
        <dbReference type="ARBA" id="ARBA00023125"/>
    </source>
</evidence>
<evidence type="ECO:0000256" key="11">
    <source>
        <dbReference type="ARBA" id="ARBA00023204"/>
    </source>
</evidence>
<feature type="binding site" evidence="13">
    <location>
        <position position="67"/>
    </location>
    <ligand>
        <name>Mg(2+)</name>
        <dbReference type="ChEBI" id="CHEBI:18420"/>
        <label>2</label>
    </ligand>
</feature>
<dbReference type="GO" id="GO:0003677">
    <property type="term" value="F:DNA binding"/>
    <property type="evidence" value="ECO:0007669"/>
    <property type="project" value="UniProtKB-KW"/>
</dbReference>
<evidence type="ECO:0000256" key="12">
    <source>
        <dbReference type="ARBA" id="ARBA00029354"/>
    </source>
</evidence>
<dbReference type="GO" id="GO:0006310">
    <property type="term" value="P:DNA recombination"/>
    <property type="evidence" value="ECO:0007669"/>
    <property type="project" value="UniProtKB-UniRule"/>
</dbReference>
<dbReference type="NCBIfam" id="NF000711">
    <property type="entry name" value="PRK00039.2-1"/>
    <property type="match status" value="1"/>
</dbReference>
<keyword evidence="4 13" id="KW-0479">Metal-binding</keyword>
<evidence type="ECO:0000256" key="4">
    <source>
        <dbReference type="ARBA" id="ARBA00022723"/>
    </source>
</evidence>
<evidence type="ECO:0000256" key="13">
    <source>
        <dbReference type="HAMAP-Rule" id="MF_00034"/>
    </source>
</evidence>
<keyword evidence="10 13" id="KW-0233">DNA recombination</keyword>
<feature type="active site" evidence="13">
    <location>
        <position position="7"/>
    </location>
</feature>
<dbReference type="InterPro" id="IPR002176">
    <property type="entry name" value="X-over_junc_endoDNase_RuvC"/>
</dbReference>
<evidence type="ECO:0000313" key="15">
    <source>
        <dbReference type="EMBL" id="OGB73874.1"/>
    </source>
</evidence>
<feature type="active site" evidence="13">
    <location>
        <position position="67"/>
    </location>
</feature>
<reference evidence="15 16" key="1">
    <citation type="journal article" date="2016" name="Nat. Commun.">
        <title>Thousands of microbial genomes shed light on interconnected biogeochemical processes in an aquifer system.</title>
        <authorList>
            <person name="Anantharaman K."/>
            <person name="Brown C.T."/>
            <person name="Hug L.A."/>
            <person name="Sharon I."/>
            <person name="Castelle C.J."/>
            <person name="Probst A.J."/>
            <person name="Thomas B.C."/>
            <person name="Singh A."/>
            <person name="Wilkins M.J."/>
            <person name="Karaoz U."/>
            <person name="Brodie E.L."/>
            <person name="Williams K.H."/>
            <person name="Hubbard S.S."/>
            <person name="Banfield J.F."/>
        </authorList>
    </citation>
    <scope>NUCLEOTIDE SEQUENCE [LARGE SCALE GENOMIC DNA]</scope>
</reference>
<feature type="binding site" evidence="13">
    <location>
        <position position="140"/>
    </location>
    <ligand>
        <name>Mg(2+)</name>
        <dbReference type="ChEBI" id="CHEBI:18420"/>
        <label>1</label>
    </ligand>
</feature>
<keyword evidence="2 13" id="KW-0963">Cytoplasm</keyword>
<proteinExistence type="inferred from homology"/>
<comment type="caution">
    <text evidence="15">The sequence shown here is derived from an EMBL/GenBank/DDBJ whole genome shotgun (WGS) entry which is preliminary data.</text>
</comment>
<keyword evidence="3 13" id="KW-0540">Nuclease</keyword>
<keyword evidence="9 13" id="KW-0238">DNA-binding</keyword>
<dbReference type="Proteomes" id="UP000178085">
    <property type="component" value="Unassembled WGS sequence"/>
</dbReference>
<dbReference type="GO" id="GO:0000287">
    <property type="term" value="F:magnesium ion binding"/>
    <property type="evidence" value="ECO:0007669"/>
    <property type="project" value="UniProtKB-UniRule"/>
</dbReference>
<comment type="subunit">
    <text evidence="13">Homodimer which binds Holliday junction (HJ) DNA. The HJ becomes 2-fold symmetrical on binding to RuvC with unstacked arms; it has a different conformation from HJ DNA in complex with RuvA. In the full resolvosome a probable DNA-RuvA(4)-RuvB(12)-RuvC(2) complex forms which resolves the HJ.</text>
</comment>
<organism evidence="15 16">
    <name type="scientific">candidate division Kazan bacterium RIFCSPLOWO2_01_FULL_45_19</name>
    <dbReference type="NCBI Taxonomy" id="1798538"/>
    <lineage>
        <taxon>Bacteria</taxon>
        <taxon>Bacteria division Kazan-3B-28</taxon>
    </lineage>
</organism>
<gene>
    <name evidence="13" type="primary">ruvC</name>
    <name evidence="15" type="ORF">A3K51_01840</name>
</gene>
<dbReference type="Pfam" id="PF02075">
    <property type="entry name" value="RuvC"/>
    <property type="match status" value="1"/>
</dbReference>
<dbReference type="InterPro" id="IPR020563">
    <property type="entry name" value="X-over_junc_endoDNase_Mg_BS"/>
</dbReference>
<dbReference type="PANTHER" id="PTHR30194">
    <property type="entry name" value="CROSSOVER JUNCTION ENDODEOXYRIBONUCLEASE RUVC"/>
    <property type="match status" value="1"/>
</dbReference>
<dbReference type="GO" id="GO:0048476">
    <property type="term" value="C:Holliday junction resolvase complex"/>
    <property type="evidence" value="ECO:0007669"/>
    <property type="project" value="UniProtKB-UniRule"/>
</dbReference>
<dbReference type="SUPFAM" id="SSF53098">
    <property type="entry name" value="Ribonuclease H-like"/>
    <property type="match status" value="1"/>
</dbReference>
<dbReference type="Gene3D" id="3.30.420.10">
    <property type="entry name" value="Ribonuclease H-like superfamily/Ribonuclease H"/>
    <property type="match status" value="1"/>
</dbReference>
<dbReference type="GO" id="GO:0005737">
    <property type="term" value="C:cytoplasm"/>
    <property type="evidence" value="ECO:0007669"/>
    <property type="project" value="UniProtKB-SubCell"/>
</dbReference>